<protein>
    <submittedName>
        <fullName evidence="1">Uncharacterized protein</fullName>
    </submittedName>
</protein>
<accession>A0A6J5L4P6</accession>
<evidence type="ECO:0000313" key="1">
    <source>
        <dbReference type="EMBL" id="CAB4129424.1"/>
    </source>
</evidence>
<sequence length="171" mass="18781">MSITKKITGDYKLLTTGEVLVPGTLVAGNIRTKNNTISLNSDYGNLYLRASGTGNINVGNSRITEVATPLESSDAVNKNYVDQTIVDLNLKPVASSGSYNDLIDKPCQRFEFPNRSTVWLVQHNRNTRHIFEKLADSDGNRFYAGIKILDENSFVVNLTESGTGTVDVFFG</sequence>
<reference evidence="1" key="1">
    <citation type="submission" date="2020-04" db="EMBL/GenBank/DDBJ databases">
        <authorList>
            <person name="Chiriac C."/>
            <person name="Salcher M."/>
            <person name="Ghai R."/>
            <person name="Kavagutti S V."/>
        </authorList>
    </citation>
    <scope>NUCLEOTIDE SEQUENCE</scope>
</reference>
<gene>
    <name evidence="1" type="ORF">UFOVP116_3</name>
</gene>
<dbReference type="EMBL" id="LR796237">
    <property type="protein sequence ID" value="CAB4129424.1"/>
    <property type="molecule type" value="Genomic_DNA"/>
</dbReference>
<name>A0A6J5L4P6_9CAUD</name>
<proteinExistence type="predicted"/>
<organism evidence="1">
    <name type="scientific">uncultured Caudovirales phage</name>
    <dbReference type="NCBI Taxonomy" id="2100421"/>
    <lineage>
        <taxon>Viruses</taxon>
        <taxon>Duplodnaviria</taxon>
        <taxon>Heunggongvirae</taxon>
        <taxon>Uroviricota</taxon>
        <taxon>Caudoviricetes</taxon>
        <taxon>Peduoviridae</taxon>
        <taxon>Maltschvirus</taxon>
        <taxon>Maltschvirus maltsch</taxon>
    </lineage>
</organism>